<name>A0A644SVS3_9ZZZZ</name>
<dbReference type="FunFam" id="3.40.1700.10:FF:000002">
    <property type="entry name" value="Diadenylate cyclase"/>
    <property type="match status" value="1"/>
</dbReference>
<evidence type="ECO:0000256" key="5">
    <source>
        <dbReference type="ARBA" id="ARBA00022695"/>
    </source>
</evidence>
<keyword evidence="9 10" id="KW-0472">Membrane</keyword>
<dbReference type="InterPro" id="IPR014046">
    <property type="entry name" value="C-di-AMP_synthase"/>
</dbReference>
<evidence type="ECO:0000256" key="3">
    <source>
        <dbReference type="ARBA" id="ARBA00022679"/>
    </source>
</evidence>
<evidence type="ECO:0000256" key="7">
    <source>
        <dbReference type="ARBA" id="ARBA00022840"/>
    </source>
</evidence>
<sequence>MNFSGIAVFFTTYIRPVLDVLLLAYLIYNTYQILVKTKAVQLIKGILLLAGIYALAFFLQLSTVTWVLGIVAPGLVIGLAIIFQPELRKIFMHLGQGRLFRNNRQPKASQIEASVTACEVLSHMKRGALIVFSRNVGLKEIIDKGIRLDAILSPSLLVSIFAHDNPLHDGAAVIQEGKIAAAACFLPLSDQQDIKKSFGSRHRAALGITEESDAVVIVVSEETGALSLAYDSKLYYGLDGDQLRARLARLLEGLADEAAESQESEEGKHYEA</sequence>
<feature type="domain" description="DAC" evidence="11">
    <location>
        <begin position="84"/>
        <end position="240"/>
    </location>
</feature>
<dbReference type="HAMAP" id="MF_01499">
    <property type="entry name" value="DacA"/>
    <property type="match status" value="1"/>
</dbReference>
<feature type="transmembrane region" description="Helical" evidence="10">
    <location>
        <begin position="65"/>
        <end position="83"/>
    </location>
</feature>
<dbReference type="GO" id="GO:0006171">
    <property type="term" value="P:cAMP biosynthetic process"/>
    <property type="evidence" value="ECO:0007669"/>
    <property type="project" value="InterPro"/>
</dbReference>
<keyword evidence="6" id="KW-0547">Nucleotide-binding</keyword>
<reference evidence="12" key="1">
    <citation type="submission" date="2019-08" db="EMBL/GenBank/DDBJ databases">
        <authorList>
            <person name="Kucharzyk K."/>
            <person name="Murdoch R.W."/>
            <person name="Higgins S."/>
            <person name="Loffler F."/>
        </authorList>
    </citation>
    <scope>NUCLEOTIDE SEQUENCE</scope>
</reference>
<dbReference type="PANTHER" id="PTHR34185:SF1">
    <property type="entry name" value="DIADENYLATE CYCLASE"/>
    <property type="match status" value="1"/>
</dbReference>
<dbReference type="AlphaFoldDB" id="A0A644SVS3"/>
<dbReference type="Pfam" id="PF19293">
    <property type="entry name" value="CdaA_N"/>
    <property type="match status" value="1"/>
</dbReference>
<evidence type="ECO:0000256" key="8">
    <source>
        <dbReference type="ARBA" id="ARBA00022989"/>
    </source>
</evidence>
<keyword evidence="5 12" id="KW-0548">Nucleotidyltransferase</keyword>
<dbReference type="InterPro" id="IPR034701">
    <property type="entry name" value="CdaA"/>
</dbReference>
<dbReference type="Pfam" id="PF02457">
    <property type="entry name" value="DAC"/>
    <property type="match status" value="1"/>
</dbReference>
<feature type="transmembrane region" description="Helical" evidence="10">
    <location>
        <begin position="40"/>
        <end position="59"/>
    </location>
</feature>
<dbReference type="SUPFAM" id="SSF143597">
    <property type="entry name" value="YojJ-like"/>
    <property type="match status" value="1"/>
</dbReference>
<dbReference type="GO" id="GO:0004016">
    <property type="term" value="F:adenylate cyclase activity"/>
    <property type="evidence" value="ECO:0007669"/>
    <property type="project" value="InterPro"/>
</dbReference>
<dbReference type="InterPro" id="IPR036888">
    <property type="entry name" value="DNA_integrity_DisA_N_sf"/>
</dbReference>
<dbReference type="NCBIfam" id="TIGR00159">
    <property type="entry name" value="diadenylate cyclase CdaA"/>
    <property type="match status" value="1"/>
</dbReference>
<organism evidence="12">
    <name type="scientific">bioreactor metagenome</name>
    <dbReference type="NCBI Taxonomy" id="1076179"/>
    <lineage>
        <taxon>unclassified sequences</taxon>
        <taxon>metagenomes</taxon>
        <taxon>ecological metagenomes</taxon>
    </lineage>
</organism>
<gene>
    <name evidence="12" type="primary">cdaA_2</name>
    <name evidence="12" type="ORF">SDC9_04352</name>
</gene>
<evidence type="ECO:0000256" key="1">
    <source>
        <dbReference type="ARBA" id="ARBA00000877"/>
    </source>
</evidence>
<evidence type="ECO:0000256" key="10">
    <source>
        <dbReference type="SAM" id="Phobius"/>
    </source>
</evidence>
<accession>A0A644SVS3</accession>
<evidence type="ECO:0000256" key="9">
    <source>
        <dbReference type="ARBA" id="ARBA00023136"/>
    </source>
</evidence>
<comment type="caution">
    <text evidence="12">The sequence shown here is derived from an EMBL/GenBank/DDBJ whole genome shotgun (WGS) entry which is preliminary data.</text>
</comment>
<evidence type="ECO:0000313" key="12">
    <source>
        <dbReference type="EMBL" id="MPL58809.1"/>
    </source>
</evidence>
<dbReference type="PROSITE" id="PS51794">
    <property type="entry name" value="DAC"/>
    <property type="match status" value="1"/>
</dbReference>
<evidence type="ECO:0000259" key="11">
    <source>
        <dbReference type="PROSITE" id="PS51794"/>
    </source>
</evidence>
<keyword evidence="8 10" id="KW-1133">Transmembrane helix</keyword>
<dbReference type="InterPro" id="IPR045585">
    <property type="entry name" value="CdaA_N"/>
</dbReference>
<dbReference type="InterPro" id="IPR050338">
    <property type="entry name" value="DisA"/>
</dbReference>
<evidence type="ECO:0000256" key="6">
    <source>
        <dbReference type="ARBA" id="ARBA00022741"/>
    </source>
</evidence>
<keyword evidence="4 10" id="KW-0812">Transmembrane</keyword>
<evidence type="ECO:0000256" key="2">
    <source>
        <dbReference type="ARBA" id="ARBA00022475"/>
    </source>
</evidence>
<keyword evidence="3 12" id="KW-0808">Transferase</keyword>
<dbReference type="GO" id="GO:0106408">
    <property type="term" value="F:diadenylate cyclase activity"/>
    <property type="evidence" value="ECO:0007669"/>
    <property type="project" value="UniProtKB-EC"/>
</dbReference>
<dbReference type="InterPro" id="IPR003390">
    <property type="entry name" value="DNA_integrity_scan_DisA_N"/>
</dbReference>
<dbReference type="EC" id="2.7.7.85" evidence="12"/>
<evidence type="ECO:0000256" key="4">
    <source>
        <dbReference type="ARBA" id="ARBA00022692"/>
    </source>
</evidence>
<proteinExistence type="inferred from homology"/>
<dbReference type="EMBL" id="VSSQ01000008">
    <property type="protein sequence ID" value="MPL58809.1"/>
    <property type="molecule type" value="Genomic_DNA"/>
</dbReference>
<keyword evidence="2" id="KW-1003">Cell membrane</keyword>
<feature type="transmembrane region" description="Helical" evidence="10">
    <location>
        <begin position="6"/>
        <end position="28"/>
    </location>
</feature>
<dbReference type="GO" id="GO:0005524">
    <property type="term" value="F:ATP binding"/>
    <property type="evidence" value="ECO:0007669"/>
    <property type="project" value="UniProtKB-KW"/>
</dbReference>
<keyword evidence="7" id="KW-0067">ATP-binding</keyword>
<dbReference type="Gene3D" id="3.40.1700.10">
    <property type="entry name" value="DNA integrity scanning protein, DisA, N-terminal domain"/>
    <property type="match status" value="1"/>
</dbReference>
<dbReference type="PIRSF" id="PIRSF004793">
    <property type="entry name" value="UCP004793"/>
    <property type="match status" value="1"/>
</dbReference>
<dbReference type="PANTHER" id="PTHR34185">
    <property type="entry name" value="DIADENYLATE CYCLASE"/>
    <property type="match status" value="1"/>
</dbReference>
<protein>
    <submittedName>
        <fullName evidence="12">Cyclic di-AMP synthase CdaA</fullName>
        <ecNumber evidence="12">2.7.7.85</ecNumber>
    </submittedName>
</protein>
<comment type="catalytic activity">
    <reaction evidence="1">
        <text>2 ATP = 3',3'-c-di-AMP + 2 diphosphate</text>
        <dbReference type="Rhea" id="RHEA:35655"/>
        <dbReference type="ChEBI" id="CHEBI:30616"/>
        <dbReference type="ChEBI" id="CHEBI:33019"/>
        <dbReference type="ChEBI" id="CHEBI:71500"/>
        <dbReference type="EC" id="2.7.7.85"/>
    </reaction>
</comment>